<reference evidence="6 7" key="1">
    <citation type="submission" date="2022-07" db="EMBL/GenBank/DDBJ databases">
        <title>Genome-wide signatures of adaptation to extreme environments.</title>
        <authorList>
            <person name="Cho C.H."/>
            <person name="Yoon H.S."/>
        </authorList>
    </citation>
    <scope>NUCLEOTIDE SEQUENCE [LARGE SCALE GENOMIC DNA]</scope>
    <source>
        <strain evidence="6 7">DBV 063 E5</strain>
    </source>
</reference>
<evidence type="ECO:0000256" key="2">
    <source>
        <dbReference type="ARBA" id="ARBA00022692"/>
    </source>
</evidence>
<dbReference type="EMBL" id="JANCYW010000005">
    <property type="protein sequence ID" value="KAK4535594.1"/>
    <property type="molecule type" value="Genomic_DNA"/>
</dbReference>
<dbReference type="InterPro" id="IPR013946">
    <property type="entry name" value="NCA2-like"/>
</dbReference>
<accession>A0AAV9ITW8</accession>
<dbReference type="Proteomes" id="UP001301350">
    <property type="component" value="Unassembled WGS sequence"/>
</dbReference>
<keyword evidence="3" id="KW-1133">Transmembrane helix</keyword>
<evidence type="ECO:0000313" key="6">
    <source>
        <dbReference type="EMBL" id="KAK4535594.1"/>
    </source>
</evidence>
<comment type="subcellular location">
    <subcellularLocation>
        <location evidence="1">Mitochondrion membrane</location>
        <topology evidence="1">Multi-pass membrane protein</topology>
    </subcellularLocation>
</comment>
<organism evidence="6 7">
    <name type="scientific">Cyanidium caldarium</name>
    <name type="common">Red alga</name>
    <dbReference type="NCBI Taxonomy" id="2771"/>
    <lineage>
        <taxon>Eukaryota</taxon>
        <taxon>Rhodophyta</taxon>
        <taxon>Bangiophyceae</taxon>
        <taxon>Cyanidiales</taxon>
        <taxon>Cyanidiaceae</taxon>
        <taxon>Cyanidium</taxon>
    </lineage>
</organism>
<sequence>MSSSRNSVTRISQSGEYLWGKEYDQSVAERVRQAYGEWPEAPSATSVHSRRWTEDDAARWVHWASRPLPAKDAEVMFVLCKVREAASAGLSEALLGALRRVMVSRSYYEYIGGRCGTVAVLERGPVWLARALSLVLRAWWQRVREDAPRMWQRLRQEVGVRDVLAAGGGWSRTLRQTRQRLAQWLRPPVTLAEMERCERVAALHALRRLEGALAVLVGRHHEALARLHSMQSCRVPDVNVRWRPLSDCCQLAGHLLRELDAGDLPGIERVAYAPLDLHSDAPAEPQRLLADMLDELQQTRRRLAAIPRQMTVRAAIPLPPAPDVVDASVRRLAEWPLPRVHLAHPAHGQRHWVGYTVSTVAAALALRRLSAAPDRTARYLATLRAQAVAFWQGRIVAPLASVYREVFLSSYKTSMSPDSVHAEREALQRMVTDFTRETYRNASAEERRAAESQAARGDLAPVMQVYERQLRNPVVNMLAGDVIRALLIQVQKLKVDVEEEMVVVDALVRANELNLQVAAAVPGVLMVAVATMAAVRAGTRWWRSVRSTEVDRFGSGGAWWSMGMSARHTAAERARWLLRDVERVLTGGVESAEAVSRDETVSEMQEETGGAGVDEAAAAANGGDAAVRSDALLLPPPTIHRYENTGRVLLTLSELEELARTHAAQLHLRTAAQLDALLREDLADLRTASLSAAQKLRTIERIRWTYACFRAE</sequence>
<evidence type="ECO:0000256" key="4">
    <source>
        <dbReference type="ARBA" id="ARBA00023128"/>
    </source>
</evidence>
<gene>
    <name evidence="6" type="ORF">CDCA_CDCA05G1619</name>
</gene>
<name>A0AAV9ITW8_CYACA</name>
<evidence type="ECO:0000313" key="7">
    <source>
        <dbReference type="Proteomes" id="UP001301350"/>
    </source>
</evidence>
<dbReference type="PANTHER" id="PTHR28234:SF1">
    <property type="entry name" value="NUCLEAR CONTROL OF ATPASE PROTEIN 2"/>
    <property type="match status" value="1"/>
</dbReference>
<protein>
    <submittedName>
        <fullName evidence="6">Uncharacterized protein</fullName>
    </submittedName>
</protein>
<evidence type="ECO:0000256" key="5">
    <source>
        <dbReference type="ARBA" id="ARBA00023136"/>
    </source>
</evidence>
<evidence type="ECO:0000256" key="3">
    <source>
        <dbReference type="ARBA" id="ARBA00022989"/>
    </source>
</evidence>
<keyword evidence="4" id="KW-0496">Mitochondrion</keyword>
<dbReference type="PANTHER" id="PTHR28234">
    <property type="entry name" value="NUCLEAR CONTROL OF ATPASE PROTEIN 2"/>
    <property type="match status" value="1"/>
</dbReference>
<evidence type="ECO:0000256" key="1">
    <source>
        <dbReference type="ARBA" id="ARBA00004225"/>
    </source>
</evidence>
<dbReference type="GO" id="GO:0005741">
    <property type="term" value="C:mitochondrial outer membrane"/>
    <property type="evidence" value="ECO:0007669"/>
    <property type="project" value="TreeGrafter"/>
</dbReference>
<dbReference type="AlphaFoldDB" id="A0AAV9ITW8"/>
<dbReference type="Pfam" id="PF08637">
    <property type="entry name" value="NCA2"/>
    <property type="match status" value="1"/>
</dbReference>
<keyword evidence="2" id="KW-0812">Transmembrane</keyword>
<keyword evidence="7" id="KW-1185">Reference proteome</keyword>
<keyword evidence="5" id="KW-0472">Membrane</keyword>
<comment type="caution">
    <text evidence="6">The sequence shown here is derived from an EMBL/GenBank/DDBJ whole genome shotgun (WGS) entry which is preliminary data.</text>
</comment>
<proteinExistence type="predicted"/>